<keyword evidence="4" id="KW-0472">Membrane</keyword>
<dbReference type="Pfam" id="PF12833">
    <property type="entry name" value="HTH_18"/>
    <property type="match status" value="1"/>
</dbReference>
<feature type="transmembrane region" description="Helical" evidence="4">
    <location>
        <begin position="284"/>
        <end position="304"/>
    </location>
</feature>
<keyword evidence="4" id="KW-0812">Transmembrane</keyword>
<dbReference type="InterPro" id="IPR009057">
    <property type="entry name" value="Homeodomain-like_sf"/>
</dbReference>
<protein>
    <submittedName>
        <fullName evidence="6">YesN/AraC family two-component response regulator</fullName>
    </submittedName>
</protein>
<evidence type="ECO:0000256" key="1">
    <source>
        <dbReference type="ARBA" id="ARBA00023015"/>
    </source>
</evidence>
<comment type="caution">
    <text evidence="6">The sequence shown here is derived from an EMBL/GenBank/DDBJ whole genome shotgun (WGS) entry which is preliminary data.</text>
</comment>
<dbReference type="InterPro" id="IPR041522">
    <property type="entry name" value="CdaR_GGDEF"/>
</dbReference>
<evidence type="ECO:0000256" key="3">
    <source>
        <dbReference type="ARBA" id="ARBA00023163"/>
    </source>
</evidence>
<evidence type="ECO:0000313" key="7">
    <source>
        <dbReference type="Proteomes" id="UP001179280"/>
    </source>
</evidence>
<keyword evidence="1" id="KW-0805">Transcription regulation</keyword>
<gene>
    <name evidence="6" type="ORF">JOC54_000007</name>
</gene>
<keyword evidence="3" id="KW-0804">Transcription</keyword>
<keyword evidence="7" id="KW-1185">Reference proteome</keyword>
<dbReference type="InterPro" id="IPR020449">
    <property type="entry name" value="Tscrpt_reg_AraC-type_HTH"/>
</dbReference>
<evidence type="ECO:0000313" key="6">
    <source>
        <dbReference type="EMBL" id="MBM7836776.1"/>
    </source>
</evidence>
<dbReference type="Pfam" id="PF17853">
    <property type="entry name" value="GGDEF_2"/>
    <property type="match status" value="1"/>
</dbReference>
<feature type="transmembrane region" description="Helical" evidence="4">
    <location>
        <begin position="12"/>
        <end position="34"/>
    </location>
</feature>
<evidence type="ECO:0000256" key="4">
    <source>
        <dbReference type="SAM" id="Phobius"/>
    </source>
</evidence>
<accession>A0ABS2SNP8</accession>
<evidence type="ECO:0000259" key="5">
    <source>
        <dbReference type="PROSITE" id="PS01124"/>
    </source>
</evidence>
<feature type="domain" description="HTH araC/xylS-type" evidence="5">
    <location>
        <begin position="643"/>
        <end position="742"/>
    </location>
</feature>
<keyword evidence="2" id="KW-0238">DNA-binding</keyword>
<dbReference type="PANTHER" id="PTHR43280:SF2">
    <property type="entry name" value="HTH-TYPE TRANSCRIPTIONAL REGULATOR EXSA"/>
    <property type="match status" value="1"/>
</dbReference>
<dbReference type="SUPFAM" id="SSF46689">
    <property type="entry name" value="Homeodomain-like"/>
    <property type="match status" value="1"/>
</dbReference>
<dbReference type="InterPro" id="IPR018060">
    <property type="entry name" value="HTH_AraC"/>
</dbReference>
<dbReference type="RefSeq" id="WP_204463500.1">
    <property type="nucleotide sequence ID" value="NZ_JAFBCV010000001.1"/>
</dbReference>
<dbReference type="PANTHER" id="PTHR43280">
    <property type="entry name" value="ARAC-FAMILY TRANSCRIPTIONAL REGULATOR"/>
    <property type="match status" value="1"/>
</dbReference>
<dbReference type="Proteomes" id="UP001179280">
    <property type="component" value="Unassembled WGS sequence"/>
</dbReference>
<dbReference type="SMART" id="SM00342">
    <property type="entry name" value="HTH_ARAC"/>
    <property type="match status" value="1"/>
</dbReference>
<sequence length="745" mass="85019">MALTKLRSTLLYKYIISYLLVFLVPFTVMSVVIYTNAVTSLREEIEQSNIYNLEQVRNLTDERLTELVTLSARMSLDPRLTPYMISHPYYGGEATDELRKYRANSAIVEELFVYYKNQETLYSTNGSYSIDALVHSDQIQQLGREHLLDDLHIDLPLIRTVYGEDLIVYFVPIAPNSEKPHGTVMFFIEEATIINMIRNLLGEIEGNVYIFNTDDQMIASAVTDELVQAADVLSFSNGFTGVDTIQMQGNDYSMVSVESKISGWTFVTVMDQNQFFGKLNNVQVIMVSFLIVLFIVGLILAVLFGKNQYKPIQDLFAITHRGKKSPQLYRGENELEKIGTTFNTLYEDHELLNETIDLQKPFAREQFLIRLLKGNYHDSVEIDSMMHTLNLSFREGSYFVAIVQFETGTFTEETVQEKDTIVQIVSALSLDHATAHAVDLLYSDSIAVVISTADTLKNGGRALKEQIVQLIQAELEAAIVHVPTIGVGQHYETKMKLNRSYIEALATIEYKFSTPQGSILFFEDIETESNHLLGYLKEEQIKYVQSLKQGDQTVASEMLHDMFEALGSRGLSINEIKCICFDMINTTLKTVSELGFANHLTDVNQLIEFKSMAQLRQQLQHIVDVICNEVEQKKDSHNSRLRDDVLAFIQVNYREYEISLESVAQQFHLSVSYLSRFIKEQTGETFTQLIQNLRIRFVKGQLAETNEPIKDIVVQAGYKDVANFIRKFKKIEGVTPGQYRKVYRT</sequence>
<reference evidence="6" key="1">
    <citation type="submission" date="2021-01" db="EMBL/GenBank/DDBJ databases">
        <title>Genomic Encyclopedia of Type Strains, Phase IV (KMG-IV): sequencing the most valuable type-strain genomes for metagenomic binning, comparative biology and taxonomic classification.</title>
        <authorList>
            <person name="Goeker M."/>
        </authorList>
    </citation>
    <scope>NUCLEOTIDE SEQUENCE</scope>
    <source>
        <strain evidence="6">DSM 21943</strain>
    </source>
</reference>
<dbReference type="EMBL" id="JAFBCV010000001">
    <property type="protein sequence ID" value="MBM7836776.1"/>
    <property type="molecule type" value="Genomic_DNA"/>
</dbReference>
<organism evidence="6 7">
    <name type="scientific">Shouchella xiaoxiensis</name>
    <dbReference type="NCBI Taxonomy" id="766895"/>
    <lineage>
        <taxon>Bacteria</taxon>
        <taxon>Bacillati</taxon>
        <taxon>Bacillota</taxon>
        <taxon>Bacilli</taxon>
        <taxon>Bacillales</taxon>
        <taxon>Bacillaceae</taxon>
        <taxon>Shouchella</taxon>
    </lineage>
</organism>
<name>A0ABS2SNP8_9BACI</name>
<evidence type="ECO:0000256" key="2">
    <source>
        <dbReference type="ARBA" id="ARBA00023125"/>
    </source>
</evidence>
<dbReference type="Gene3D" id="1.10.10.60">
    <property type="entry name" value="Homeodomain-like"/>
    <property type="match status" value="2"/>
</dbReference>
<dbReference type="PRINTS" id="PR00032">
    <property type="entry name" value="HTHARAC"/>
</dbReference>
<dbReference type="PROSITE" id="PS01124">
    <property type="entry name" value="HTH_ARAC_FAMILY_2"/>
    <property type="match status" value="1"/>
</dbReference>
<proteinExistence type="predicted"/>
<keyword evidence="4" id="KW-1133">Transmembrane helix</keyword>